<dbReference type="Gene3D" id="3.90.1150.30">
    <property type="match status" value="1"/>
</dbReference>
<protein>
    <submittedName>
        <fullName evidence="1">Uncharacterized protein</fullName>
    </submittedName>
</protein>
<dbReference type="SUPFAM" id="SSF142906">
    <property type="entry name" value="YjbR-like"/>
    <property type="match status" value="1"/>
</dbReference>
<dbReference type="InterPro" id="IPR038056">
    <property type="entry name" value="YjbR-like_sf"/>
</dbReference>
<dbReference type="InterPro" id="IPR007351">
    <property type="entry name" value="YjbR"/>
</dbReference>
<dbReference type="PANTHER" id="PTHR35145">
    <property type="entry name" value="CYTOPLASMIC PROTEIN-RELATED"/>
    <property type="match status" value="1"/>
</dbReference>
<dbReference type="InterPro" id="IPR015947">
    <property type="entry name" value="PUA-like_sf"/>
</dbReference>
<reference evidence="1 2" key="1">
    <citation type="submission" date="2013-06" db="EMBL/GenBank/DDBJ databases">
        <authorList>
            <person name="Weinstock G."/>
            <person name="Sodergren E."/>
            <person name="Lobos E.A."/>
            <person name="Fulton L."/>
            <person name="Fulton R."/>
            <person name="Courtney L."/>
            <person name="Fronick C."/>
            <person name="O'Laughlin M."/>
            <person name="Godfrey J."/>
            <person name="Wilson R.M."/>
            <person name="Miner T."/>
            <person name="Farmer C."/>
            <person name="Delehaunty K."/>
            <person name="Cordes M."/>
            <person name="Minx P."/>
            <person name="Tomlinson C."/>
            <person name="Chen J."/>
            <person name="Wollam A."/>
            <person name="Pepin K.H."/>
            <person name="Bhonagiri V."/>
            <person name="Zhang X."/>
            <person name="Warren W."/>
            <person name="Mitreva M."/>
            <person name="Mardis E.R."/>
            <person name="Wilson R.K."/>
        </authorList>
    </citation>
    <scope>NUCLEOTIDE SEQUENCE [LARGE SCALE GENOMIC DNA]</scope>
    <source>
        <strain evidence="1 2">W1703</strain>
    </source>
</reference>
<evidence type="ECO:0000313" key="1">
    <source>
        <dbReference type="EMBL" id="ERJ77754.1"/>
    </source>
</evidence>
<dbReference type="PATRIC" id="fig|1227275.3.peg.484"/>
<sequence length="394" mass="45575">MSISWSSFFVTTGWLKSAQAFCYNKRKLKIDRGDRMTFESQYFKRKSPNPQKLLDFGFKKDETNYRYSQTIMAGNFEAQILVSQQGQVSGRLMDTDLDEEYTAIHVDSQIGSYLGQVRETYGDLLQEIAASCFEDTPFDQAQTNRLVQHLKEKFADDFDHPFAKYPQYASFRHPANNKWYALVFPLKLDKLDSQAKPLTESDLQRETEVINIKIDKKDLDDLLKKPGIYPSYHMNKQSWISLLMDDSLPDKEVFDLVETSRDLVGPKSFRAESGPDYWLIPANPKYYDIDAEFATTDTVYWTQKAQIKKGDWVCIYMTSPIQAVRYACQVLESQIPNEVYQDRPDVKEIMTLKRVKTFADQDFPLATLKEAGVKAVRGPRHMTKALIDKIKKAL</sequence>
<dbReference type="AlphaFoldDB" id="U2KKL3"/>
<accession>U2KKL3</accession>
<gene>
    <name evidence="1" type="ORF">HMPREF1557_00556</name>
</gene>
<dbReference type="SUPFAM" id="SSF88697">
    <property type="entry name" value="PUA domain-like"/>
    <property type="match status" value="1"/>
</dbReference>
<dbReference type="InterPro" id="IPR058532">
    <property type="entry name" value="YjbR/MT2646/Rv2570-like"/>
</dbReference>
<evidence type="ECO:0000313" key="2">
    <source>
        <dbReference type="Proteomes" id="UP000016617"/>
    </source>
</evidence>
<dbReference type="PANTHER" id="PTHR35145:SF1">
    <property type="entry name" value="CYTOPLASMIC PROTEIN"/>
    <property type="match status" value="1"/>
</dbReference>
<dbReference type="Proteomes" id="UP000016617">
    <property type="component" value="Unassembled WGS sequence"/>
</dbReference>
<dbReference type="HOGENOM" id="CLU_067569_0_0_9"/>
<organism evidence="1 2">
    <name type="scientific">Streptococcus sobrinus W1703</name>
    <dbReference type="NCBI Taxonomy" id="1227275"/>
    <lineage>
        <taxon>Bacteria</taxon>
        <taxon>Bacillati</taxon>
        <taxon>Bacillota</taxon>
        <taxon>Bacilli</taxon>
        <taxon>Lactobacillales</taxon>
        <taxon>Streptococcaceae</taxon>
        <taxon>Streptococcus</taxon>
    </lineage>
</organism>
<comment type="caution">
    <text evidence="1">The sequence shown here is derived from an EMBL/GenBank/DDBJ whole genome shotgun (WGS) entry which is preliminary data.</text>
</comment>
<dbReference type="EMBL" id="AWVA01000029">
    <property type="protein sequence ID" value="ERJ77754.1"/>
    <property type="molecule type" value="Genomic_DNA"/>
</dbReference>
<name>U2KKL3_9STRE</name>
<dbReference type="Pfam" id="PF04237">
    <property type="entry name" value="YjbR"/>
    <property type="match status" value="1"/>
</dbReference>
<proteinExistence type="predicted"/>